<dbReference type="PIRSF" id="PIRSF000538">
    <property type="entry name" value="GlpK"/>
    <property type="match status" value="1"/>
</dbReference>
<evidence type="ECO:0000313" key="7">
    <source>
        <dbReference type="EMBL" id="EFJ69194.1"/>
    </source>
</evidence>
<dbReference type="InterPro" id="IPR018484">
    <property type="entry name" value="FGGY_N"/>
</dbReference>
<evidence type="ECO:0000256" key="4">
    <source>
        <dbReference type="RuleBase" id="RU003733"/>
    </source>
</evidence>
<evidence type="ECO:0000313" key="8">
    <source>
        <dbReference type="Proteomes" id="UP000003672"/>
    </source>
</evidence>
<dbReference type="InterPro" id="IPR000577">
    <property type="entry name" value="Carb_kinase_FGGY"/>
</dbReference>
<dbReference type="PANTHER" id="PTHR43095">
    <property type="entry name" value="SUGAR KINASE"/>
    <property type="match status" value="1"/>
</dbReference>
<evidence type="ECO:0000259" key="6">
    <source>
        <dbReference type="Pfam" id="PF02782"/>
    </source>
</evidence>
<dbReference type="Gene3D" id="3.30.420.40">
    <property type="match status" value="2"/>
</dbReference>
<proteinExistence type="inferred from homology"/>
<accession>A0AA87DC50</accession>
<dbReference type="SUPFAM" id="SSF53067">
    <property type="entry name" value="Actin-like ATPase domain"/>
    <property type="match status" value="2"/>
</dbReference>
<dbReference type="Pfam" id="PF00370">
    <property type="entry name" value="FGGY_N"/>
    <property type="match status" value="1"/>
</dbReference>
<dbReference type="PROSITE" id="PS00445">
    <property type="entry name" value="FGGY_KINASES_2"/>
    <property type="match status" value="1"/>
</dbReference>
<comment type="caution">
    <text evidence="7">The sequence shown here is derived from an EMBL/GenBank/DDBJ whole genome shotgun (WGS) entry which is preliminary data.</text>
</comment>
<dbReference type="InterPro" id="IPR043129">
    <property type="entry name" value="ATPase_NBD"/>
</dbReference>
<evidence type="ECO:0000256" key="2">
    <source>
        <dbReference type="ARBA" id="ARBA00022679"/>
    </source>
</evidence>
<dbReference type="InterPro" id="IPR018485">
    <property type="entry name" value="FGGY_C"/>
</dbReference>
<evidence type="ECO:0000259" key="5">
    <source>
        <dbReference type="Pfam" id="PF00370"/>
    </source>
</evidence>
<organism evidence="7 8">
    <name type="scientific">Lactobacillus paragasseri JV-V03</name>
    <dbReference type="NCBI Taxonomy" id="525326"/>
    <lineage>
        <taxon>Bacteria</taxon>
        <taxon>Bacillati</taxon>
        <taxon>Bacillota</taxon>
        <taxon>Bacilli</taxon>
        <taxon>Lactobacillales</taxon>
        <taxon>Lactobacillaceae</taxon>
        <taxon>Lactobacillus</taxon>
    </lineage>
</organism>
<evidence type="ECO:0000256" key="3">
    <source>
        <dbReference type="ARBA" id="ARBA00022777"/>
    </source>
</evidence>
<feature type="domain" description="Carbohydrate kinase FGGY N-terminal" evidence="5">
    <location>
        <begin position="15"/>
        <end position="256"/>
    </location>
</feature>
<keyword evidence="2 4" id="KW-0808">Transferase</keyword>
<dbReference type="Pfam" id="PF02782">
    <property type="entry name" value="FGGY_C"/>
    <property type="match status" value="1"/>
</dbReference>
<dbReference type="Proteomes" id="UP000003672">
    <property type="component" value="Unassembled WGS sequence"/>
</dbReference>
<gene>
    <name evidence="7" type="primary">gntK</name>
    <name evidence="7" type="ORF">HMPREF0514_11264</name>
</gene>
<dbReference type="PROSITE" id="PS00933">
    <property type="entry name" value="FGGY_KINASES_1"/>
    <property type="match status" value="1"/>
</dbReference>
<keyword evidence="3 4" id="KW-0418">Kinase</keyword>
<dbReference type="GO" id="GO:0046316">
    <property type="term" value="F:gluconokinase activity"/>
    <property type="evidence" value="ECO:0007669"/>
    <property type="project" value="UniProtKB-EC"/>
</dbReference>
<reference evidence="7 8" key="1">
    <citation type="submission" date="2010-06" db="EMBL/GenBank/DDBJ databases">
        <authorList>
            <person name="Muzny D."/>
            <person name="Qin X."/>
            <person name="Buhay C."/>
            <person name="Dugan-Rocha S."/>
            <person name="Ding Y."/>
            <person name="Chen G."/>
            <person name="Hawes A."/>
            <person name="Holder M."/>
            <person name="Jhangiani S."/>
            <person name="Johnson A."/>
            <person name="Khan Z."/>
            <person name="Li Z."/>
            <person name="Liu W."/>
            <person name="Liu X."/>
            <person name="Perez L."/>
            <person name="Shen H."/>
            <person name="Wang Q."/>
            <person name="Watt J."/>
            <person name="Xi L."/>
            <person name="Xin Y."/>
            <person name="Zhou J."/>
            <person name="Deng J."/>
            <person name="Jiang H."/>
            <person name="Liu Y."/>
            <person name="Qu J."/>
            <person name="Song X.-Z."/>
            <person name="Zhang L."/>
            <person name="Villasana D."/>
            <person name="Johnson A."/>
            <person name="Liu J."/>
            <person name="Liyanage D."/>
            <person name="Lorensuhewa L."/>
            <person name="Robinson T."/>
            <person name="Song A."/>
            <person name="Song B.-B."/>
            <person name="Dinh H."/>
            <person name="Thornton R."/>
            <person name="Coyle M."/>
            <person name="Francisco L."/>
            <person name="Jackson L."/>
            <person name="Javaid M."/>
            <person name="Korchina V."/>
            <person name="Kovar C."/>
            <person name="Mata R."/>
            <person name="Mathew T."/>
            <person name="Ngo R."/>
            <person name="Nguyen L."/>
            <person name="Nguyen N."/>
            <person name="Okwuonu G."/>
            <person name="Ongeri F."/>
            <person name="Pham C."/>
            <person name="Simmons D."/>
            <person name="Wilczek-Boney K."/>
            <person name="Hale W."/>
            <person name="Jakkamsetti A."/>
            <person name="Pham P."/>
            <person name="Ruth R."/>
            <person name="San Lucas F."/>
            <person name="Warren J."/>
            <person name="Zhang J."/>
            <person name="Zhao Z."/>
            <person name="Zhou C."/>
            <person name="Zhu D."/>
            <person name="Lee S."/>
            <person name="Bess C."/>
            <person name="Blankenburg K."/>
            <person name="Forbes L."/>
            <person name="Fu Q."/>
            <person name="Gubbala S."/>
            <person name="Hirani K."/>
            <person name="Jayaseelan J.C."/>
            <person name="Lara F."/>
            <person name="Munidasa M."/>
            <person name="Palculict T."/>
            <person name="Patil S."/>
            <person name="Pu L.-L."/>
            <person name="Saada N."/>
            <person name="Tang L."/>
            <person name="Weissenberger G."/>
            <person name="Zhu Y."/>
            <person name="Hemphill L."/>
            <person name="Shang Y."/>
            <person name="Youmans B."/>
            <person name="Ayvaz T."/>
            <person name="Ross M."/>
            <person name="Santibanez J."/>
            <person name="Aqrawi P."/>
            <person name="Gross S."/>
            <person name="Joshi V."/>
            <person name="Fowler G."/>
            <person name="Nazareth L."/>
            <person name="Reid J."/>
            <person name="Worley K."/>
            <person name="Petrosino J."/>
            <person name="Highlander S."/>
            <person name="Gibbs R."/>
        </authorList>
    </citation>
    <scope>NUCLEOTIDE SEQUENCE [LARGE SCALE GENOMIC DNA]</scope>
    <source>
        <strain evidence="7 8">JV-V03</strain>
    </source>
</reference>
<dbReference type="InterPro" id="IPR018483">
    <property type="entry name" value="Carb_kinase_FGGY_CS"/>
</dbReference>
<dbReference type="InterPro" id="IPR050406">
    <property type="entry name" value="FGGY_Carb_Kinase"/>
</dbReference>
<evidence type="ECO:0000256" key="1">
    <source>
        <dbReference type="ARBA" id="ARBA00009156"/>
    </source>
</evidence>
<dbReference type="GO" id="GO:0005975">
    <property type="term" value="P:carbohydrate metabolic process"/>
    <property type="evidence" value="ECO:0007669"/>
    <property type="project" value="InterPro"/>
</dbReference>
<dbReference type="EMBL" id="ACGO02000002">
    <property type="protein sequence ID" value="EFJ69194.1"/>
    <property type="molecule type" value="Genomic_DNA"/>
</dbReference>
<name>A0AA87DC50_9LACO</name>
<comment type="similarity">
    <text evidence="1 4">Belongs to the FGGY kinase family.</text>
</comment>
<sequence length="514" mass="57195">MRKYILKERGGRMDYIIGMDIGTTASKGVLYQENGKKIVESTIPYPLIQEKVDQAEEDPQVIFDAVQKIIFDLSKKASGKVKAISWSSQMHSLIGLGKNNQLLTNSITWADNRSREVVTAAKKSGLANSIYQRTGMPPHPMAPVYKLLWIQEEMPELFAQVQKWIGIKEYIIWRLTGKMMTDTTMAAGTGLLNLNNLSWDEDLLSQITLEKEKLPILDKPETVVGGIIPNYIQKLGLTDQTKIILGASDGYLSTIGVGVLNDKSFALNVGTSGAVRVIAPKAIVDSENRFFCYPVDKKHYLLGGPVNNGGIVFEWARKTIFGPDQTAEDFINVAESVPAGSNGLIFHPYLGGERAPIWNAQARGSFIGLTRNHTKPQMARSVLEGIVFNLLGAARGLREKIGEPEALRVTGGFVKSDFVRQLIADIFNLPVIIIKNDQSGTLAAMFLAQVGMKREANLEKIAKKIDESKVYFPNPKNVAVYQDIIPIYREVEHDLDQSYEKIASFQEKYPRLFE</sequence>
<dbReference type="EC" id="2.7.1.12" evidence="7"/>
<dbReference type="CDD" id="cd07770">
    <property type="entry name" value="ASKHA_NBD_FGGY_GntK"/>
    <property type="match status" value="1"/>
</dbReference>
<dbReference type="AlphaFoldDB" id="A0AA87DC50"/>
<feature type="domain" description="Carbohydrate kinase FGGY C-terminal" evidence="6">
    <location>
        <begin position="267"/>
        <end position="450"/>
    </location>
</feature>
<protein>
    <submittedName>
        <fullName evidence="7">Gluconokinase</fullName>
        <ecNumber evidence="7">2.7.1.12</ecNumber>
    </submittedName>
</protein>
<dbReference type="PANTHER" id="PTHR43095:SF2">
    <property type="entry name" value="GLUCONOKINASE"/>
    <property type="match status" value="1"/>
</dbReference>